<dbReference type="KEGG" id="ypm:YP_1544"/>
<reference evidence="1 4" key="1">
    <citation type="journal article" date="2002" name="J. Bacteriol.">
        <title>Genome sequence of Yersinia pestis KIM.</title>
        <authorList>
            <person name="Deng W."/>
            <person name="Burland V."/>
            <person name="Plunkett G.III."/>
            <person name="Boutin A."/>
            <person name="Mayhew G.F."/>
            <person name="Liss P."/>
            <person name="Perna N.T."/>
            <person name="Rose D.J."/>
            <person name="Mau B."/>
            <person name="Zhou S."/>
            <person name="Schwartz D.C."/>
            <person name="Fetherston J.D."/>
            <person name="Lindler L.E."/>
            <person name="Brubaker R.R."/>
            <person name="Plana G.V."/>
            <person name="Straley S.C."/>
            <person name="McDonough K.A."/>
            <person name="Nilles M.L."/>
            <person name="Matson J.S."/>
            <person name="Blattner F.R."/>
            <person name="Perry R.D."/>
        </authorList>
    </citation>
    <scope>NUCLEOTIDE SEQUENCE [LARGE SCALE GENOMIC DNA]</scope>
    <source>
        <strain evidence="1">KIM</strain>
        <strain evidence="4">KIM10+ / Biovar Mediaevalis</strain>
    </source>
</reference>
<dbReference type="EnsemblBacteria" id="AAS61779">
    <property type="protein sequence ID" value="AAS61779"/>
    <property type="gene ID" value="YP_1544"/>
</dbReference>
<dbReference type="Pfam" id="PF25212">
    <property type="entry name" value="HVO_A0114"/>
    <property type="match status" value="1"/>
</dbReference>
<protein>
    <submittedName>
        <fullName evidence="2">Transcriptional regulators</fullName>
    </submittedName>
</protein>
<evidence type="ECO:0000313" key="3">
    <source>
        <dbReference type="Proteomes" id="UP000001019"/>
    </source>
</evidence>
<reference evidence="2" key="2">
    <citation type="submission" date="2003-04" db="EMBL/GenBank/DDBJ databases">
        <authorList>
            <person name="Song Y."/>
            <person name="Tong Z."/>
            <person name="Wang L."/>
            <person name="Han Y."/>
            <person name="Zhang J."/>
            <person name="Pei D."/>
            <person name="Wang J."/>
            <person name="Zhou D."/>
            <person name="Han Y."/>
            <person name="Pang X."/>
            <person name="Zhai J."/>
            <person name="Chen F."/>
            <person name="Qin H."/>
            <person name="Wang J."/>
            <person name="Li S."/>
            <person name="Guo Z."/>
            <person name="Ye C."/>
            <person name="Du Z."/>
            <person name="Lin W."/>
            <person name="Wang J."/>
            <person name="Yu J."/>
            <person name="Yang H."/>
            <person name="Wang J."/>
            <person name="Huang P."/>
            <person name="Yang R."/>
        </authorList>
    </citation>
    <scope>NUCLEOTIDE SEQUENCE</scope>
    <source>
        <strain evidence="2">91001</strain>
    </source>
</reference>
<dbReference type="AlphaFoldDB" id="Q8CL11"/>
<accession>Q74UZ5</accession>
<dbReference type="InterPro" id="IPR036390">
    <property type="entry name" value="WH_DNA-bd_sf"/>
</dbReference>
<dbReference type="SUPFAM" id="SSF46785">
    <property type="entry name" value="Winged helix' DNA-binding domain"/>
    <property type="match status" value="1"/>
</dbReference>
<dbReference type="EMBL" id="AE017042">
    <property type="protein sequence ID" value="AAS61779.1"/>
    <property type="molecule type" value="Genomic_DNA"/>
</dbReference>
<dbReference type="DNASU" id="1147404"/>
<reference evidence="2" key="4">
    <citation type="submission" date="2016-05" db="EMBL/GenBank/DDBJ databases">
        <title>Reannotation of Yersinia pestis strain 91001 based on omics data.</title>
        <authorList>
            <person name="Yiqing M."/>
        </authorList>
    </citation>
    <scope>NUCLEOTIDE SEQUENCE</scope>
    <source>
        <strain evidence="2">91001</strain>
    </source>
</reference>
<organism evidence="1 4">
    <name type="scientific">Yersinia pestis</name>
    <dbReference type="NCBI Taxonomy" id="632"/>
    <lineage>
        <taxon>Bacteria</taxon>
        <taxon>Pseudomonadati</taxon>
        <taxon>Pseudomonadota</taxon>
        <taxon>Gammaproteobacteria</taxon>
        <taxon>Enterobacterales</taxon>
        <taxon>Yersiniaceae</taxon>
        <taxon>Yersinia</taxon>
    </lineage>
</organism>
<sequence>MDCAKEKLMSKLVIKTATEDDFFTRGQQLATLADAGKSLPEEHTITFEDPLEMVRVLSAARIVLLRTVKMYPGSITSLSTRLKRDRSTVTRDVAILKKAGLVTVEQKILPGHGRMKEVRTIAHRLKLEAFL</sequence>
<accession>Q8CL11</accession>
<proteinExistence type="predicted"/>
<gene>
    <name evidence="2" type="primary">arsR2</name>
    <name evidence="1" type="ordered locus">y2457</name>
    <name evidence="2" type="ordered locus">YP_1544</name>
</gene>
<dbReference type="Proteomes" id="UP000001019">
    <property type="component" value="Chromosome"/>
</dbReference>
<dbReference type="EMBL" id="AE009952">
    <property type="protein sequence ID" value="AAM86014.1"/>
    <property type="molecule type" value="Genomic_DNA"/>
</dbReference>
<evidence type="ECO:0000313" key="2">
    <source>
        <dbReference type="EMBL" id="AAS61779.1"/>
    </source>
</evidence>
<dbReference type="InterPro" id="IPR036388">
    <property type="entry name" value="WH-like_DNA-bd_sf"/>
</dbReference>
<name>Q8CL11_YERPE</name>
<dbReference type="Gene3D" id="1.10.10.10">
    <property type="entry name" value="Winged helix-like DNA-binding domain superfamily/Winged helix DNA-binding domain"/>
    <property type="match status" value="1"/>
</dbReference>
<evidence type="ECO:0000313" key="1">
    <source>
        <dbReference type="EMBL" id="AAM86014.1"/>
    </source>
</evidence>
<evidence type="ECO:0000313" key="4">
    <source>
        <dbReference type="Proteomes" id="UP000002490"/>
    </source>
</evidence>
<dbReference type="HOGENOM" id="CLU_2001010_0_0_6"/>
<dbReference type="KEGG" id="ypk:y2457"/>
<reference evidence="3" key="3">
    <citation type="journal article" date="2004" name="DNA Res.">
        <title>Complete genome sequence of Yersinia pestis strain 91001, an isolate avirulent to humans.</title>
        <authorList>
            <person name="Song Y."/>
            <person name="Tong Z."/>
            <person name="Wang J."/>
            <person name="Wang L."/>
            <person name="Guo Z."/>
            <person name="Han Y."/>
            <person name="Zhang J."/>
            <person name="Pei D."/>
            <person name="Zhou D."/>
            <person name="Qin H."/>
            <person name="Pang X."/>
            <person name="Han Y."/>
            <person name="Zhai J."/>
            <person name="Li M."/>
            <person name="Cui B."/>
            <person name="Qi Z."/>
            <person name="Jin L."/>
            <person name="Dai R."/>
            <person name="Chen F."/>
            <person name="Li S."/>
            <person name="Ye C."/>
            <person name="Du Z."/>
            <person name="Lin W."/>
            <person name="Wang J."/>
            <person name="Yu J."/>
            <person name="Yang H."/>
            <person name="Wang J."/>
            <person name="Huang P."/>
            <person name="Yang R."/>
        </authorList>
    </citation>
    <scope>NUCLEOTIDE SEQUENCE [LARGE SCALE GENOMIC DNA]</scope>
    <source>
        <strain evidence="3">91001 / Biovar Mediaevalis</strain>
    </source>
</reference>
<dbReference type="Proteomes" id="UP000002490">
    <property type="component" value="Chromosome"/>
</dbReference>